<evidence type="ECO:0000313" key="2">
    <source>
        <dbReference type="EMBL" id="RRT56829.1"/>
    </source>
</evidence>
<evidence type="ECO:0000313" key="3">
    <source>
        <dbReference type="Proteomes" id="UP000287651"/>
    </source>
</evidence>
<feature type="region of interest" description="Disordered" evidence="1">
    <location>
        <begin position="36"/>
        <end position="103"/>
    </location>
</feature>
<proteinExistence type="predicted"/>
<accession>A0A426YYM1</accession>
<name>A0A426YYM1_ENSVE</name>
<protein>
    <submittedName>
        <fullName evidence="2">Uncharacterized protein</fullName>
    </submittedName>
</protein>
<feature type="compositionally biased region" description="Basic and acidic residues" evidence="1">
    <location>
        <begin position="37"/>
        <end position="47"/>
    </location>
</feature>
<gene>
    <name evidence="2" type="ORF">B296_00019672</name>
</gene>
<dbReference type="EMBL" id="AMZH03009449">
    <property type="protein sequence ID" value="RRT56829.1"/>
    <property type="molecule type" value="Genomic_DNA"/>
</dbReference>
<reference evidence="2 3" key="1">
    <citation type="journal article" date="2014" name="Agronomy (Basel)">
        <title>A Draft Genome Sequence for Ensete ventricosum, the Drought-Tolerant Tree Against Hunger.</title>
        <authorList>
            <person name="Harrison J."/>
            <person name="Moore K.A."/>
            <person name="Paszkiewicz K."/>
            <person name="Jones T."/>
            <person name="Grant M."/>
            <person name="Ambacheew D."/>
            <person name="Muzemil S."/>
            <person name="Studholme D.J."/>
        </authorList>
    </citation>
    <scope>NUCLEOTIDE SEQUENCE [LARGE SCALE GENOMIC DNA]</scope>
</reference>
<comment type="caution">
    <text evidence="2">The sequence shown here is derived from an EMBL/GenBank/DDBJ whole genome shotgun (WGS) entry which is preliminary data.</text>
</comment>
<dbReference type="Proteomes" id="UP000287651">
    <property type="component" value="Unassembled WGS sequence"/>
</dbReference>
<dbReference type="AlphaFoldDB" id="A0A426YYM1"/>
<sequence length="103" mass="11794">MYQSARELVREPHAIGQSTRYILVSDDIGLFWAPGYHEGKSVEEEGRRRKGRSKKRENWENLDAKPFFNPDPTPPSLDDPDPGGNSEKALEQRNRRSSSSPRL</sequence>
<organism evidence="2 3">
    <name type="scientific">Ensete ventricosum</name>
    <name type="common">Abyssinian banana</name>
    <name type="synonym">Musa ensete</name>
    <dbReference type="NCBI Taxonomy" id="4639"/>
    <lineage>
        <taxon>Eukaryota</taxon>
        <taxon>Viridiplantae</taxon>
        <taxon>Streptophyta</taxon>
        <taxon>Embryophyta</taxon>
        <taxon>Tracheophyta</taxon>
        <taxon>Spermatophyta</taxon>
        <taxon>Magnoliopsida</taxon>
        <taxon>Liliopsida</taxon>
        <taxon>Zingiberales</taxon>
        <taxon>Musaceae</taxon>
        <taxon>Ensete</taxon>
    </lineage>
</organism>
<evidence type="ECO:0000256" key="1">
    <source>
        <dbReference type="SAM" id="MobiDB-lite"/>
    </source>
</evidence>